<evidence type="ECO:0000256" key="2">
    <source>
        <dbReference type="ARBA" id="ARBA00023239"/>
    </source>
</evidence>
<dbReference type="SUPFAM" id="SSF53850">
    <property type="entry name" value="Periplasmic binding protein-like II"/>
    <property type="match status" value="1"/>
</dbReference>
<dbReference type="EC" id="4.1.99.29" evidence="3"/>
<protein>
    <recommendedName>
        <fullName evidence="3">1,4-dihydroxy-6-naphtoate synthase</fullName>
        <ecNumber evidence="3">4.1.99.29</ecNumber>
    </recommendedName>
    <alternativeName>
        <fullName evidence="3">Menaquinone biosynthetic enzyme MqnD</fullName>
    </alternativeName>
</protein>
<comment type="similarity">
    <text evidence="3">Belongs to the MqnA/MqnD family. MqnD subfamily.</text>
</comment>
<comment type="catalytic activity">
    <reaction evidence="3">
        <text>cyclic dehypoxanthinylfutalosinate = 1,4-dihydroxy-6-naphthoate + dihydroxyacetone</text>
        <dbReference type="Rhea" id="RHEA:33087"/>
        <dbReference type="ChEBI" id="CHEBI:16016"/>
        <dbReference type="ChEBI" id="CHEBI:64254"/>
        <dbReference type="ChEBI" id="CHEBI:64270"/>
        <dbReference type="EC" id="4.1.99.29"/>
    </reaction>
</comment>
<dbReference type="InterPro" id="IPR030869">
    <property type="entry name" value="MqnD"/>
</dbReference>
<gene>
    <name evidence="3 4" type="primary">mqnD</name>
    <name evidence="4" type="ORF">HFIEAGJK_00005</name>
</gene>
<sequence length="269" mass="30592">MIIAHTPDADDAFMFYGLLSGKVSVNFEIEQVVEDIETLNRRAFNAEIDVTALSAHAYAFLHDKYRILSTGASVGDGYGPVVVGSRDMSVEGKKIAVPGRYTTANLLLKLAVDHFQPVEMRFDEVIPAVKSGEVDAGLLIHEGQITYPQHELIKILDLWHWWYEKTQLPLPLGINAIKRDVPEEQQRVFLAAMRESVQYALENVDEAMQYAMKYSRGADKELVKKFALMYVNKYTYEMPEAVVKAHDELYRMAERKGFFARPPVDILFL</sequence>
<reference evidence="4" key="1">
    <citation type="submission" date="2020-06" db="EMBL/GenBank/DDBJ databases">
        <title>Unique genomic features of the anaerobic methanotrophic archaea.</title>
        <authorList>
            <person name="Chadwick G.L."/>
            <person name="Skennerton C.T."/>
            <person name="Laso-Perez R."/>
            <person name="Leu A.O."/>
            <person name="Speth D.R."/>
            <person name="Yu H."/>
            <person name="Morgan-Lang C."/>
            <person name="Hatzenpichler R."/>
            <person name="Goudeau D."/>
            <person name="Malmstrom R."/>
            <person name="Brazelton W.J."/>
            <person name="Woyke T."/>
            <person name="Hallam S.J."/>
            <person name="Tyson G.W."/>
            <person name="Wegener G."/>
            <person name="Boetius A."/>
            <person name="Orphan V."/>
        </authorList>
    </citation>
    <scope>NUCLEOTIDE SEQUENCE</scope>
</reference>
<dbReference type="GO" id="GO:0016830">
    <property type="term" value="F:carbon-carbon lyase activity"/>
    <property type="evidence" value="ECO:0007669"/>
    <property type="project" value="UniProtKB-UniRule"/>
</dbReference>
<proteinExistence type="inferred from homology"/>
<feature type="active site" description="Proton acceptor" evidence="3">
    <location>
        <position position="141"/>
    </location>
</feature>
<evidence type="ECO:0000256" key="3">
    <source>
        <dbReference type="HAMAP-Rule" id="MF_00996"/>
    </source>
</evidence>
<dbReference type="CDD" id="cd13636">
    <property type="entry name" value="PBP2_Af1704"/>
    <property type="match status" value="1"/>
</dbReference>
<dbReference type="GO" id="GO:0009234">
    <property type="term" value="P:menaquinone biosynthetic process"/>
    <property type="evidence" value="ECO:0007669"/>
    <property type="project" value="UniProtKB-UniRule"/>
</dbReference>
<dbReference type="PANTHER" id="PTHR37167:SF1">
    <property type="entry name" value="1,4-DIHYDROXY-6-NAPHTOATE SYNTHASE"/>
    <property type="match status" value="1"/>
</dbReference>
<dbReference type="HAMAP" id="MF_00996">
    <property type="entry name" value="MqnD"/>
    <property type="match status" value="1"/>
</dbReference>
<evidence type="ECO:0000256" key="1">
    <source>
        <dbReference type="ARBA" id="ARBA00022428"/>
    </source>
</evidence>
<feature type="binding site" evidence="3">
    <location>
        <begin position="103"/>
        <end position="104"/>
    </location>
    <ligand>
        <name>substrate</name>
    </ligand>
</feature>
<organism evidence="4">
    <name type="scientific">Candidatus Methanophaga sp. ANME-1 ERB7</name>
    <dbReference type="NCBI Taxonomy" id="2759913"/>
    <lineage>
        <taxon>Archaea</taxon>
        <taxon>Methanobacteriati</taxon>
        <taxon>Methanobacteriota</taxon>
        <taxon>Stenosarchaea group</taxon>
        <taxon>Methanomicrobia</taxon>
        <taxon>Candidatus Methanophagales</taxon>
        <taxon>Candidatus Methanophagaceae</taxon>
        <taxon>Candidatus Methanophaga</taxon>
    </lineage>
</organism>
<dbReference type="PANTHER" id="PTHR37167">
    <property type="entry name" value="1,4-DIHYDROXY-6-NAPHTOATE SYNTHASE"/>
    <property type="match status" value="1"/>
</dbReference>
<keyword evidence="1 3" id="KW-0474">Menaquinone biosynthesis</keyword>
<accession>A0A7G9Z7Q4</accession>
<dbReference type="UniPathway" id="UPA00079"/>
<dbReference type="Pfam" id="PF02621">
    <property type="entry name" value="VitK2_biosynth"/>
    <property type="match status" value="1"/>
</dbReference>
<keyword evidence="2 3" id="KW-0456">Lyase</keyword>
<dbReference type="EMBL" id="MT631652">
    <property type="protein sequence ID" value="QNO56288.1"/>
    <property type="molecule type" value="Genomic_DNA"/>
</dbReference>
<comment type="function">
    <text evidence="3">Catalyzes the conversion of cyclic dehypoxanthine futalosine (cyclic DHFL) into 1,4-dihydroxy-6-naphthoate, a step in the biosynthesis of menaquinone (MK, vitamin K2).</text>
</comment>
<name>A0A7G9Z7Q4_9EURY</name>
<dbReference type="Gene3D" id="3.40.190.10">
    <property type="entry name" value="Periplasmic binding protein-like II"/>
    <property type="match status" value="2"/>
</dbReference>
<comment type="caution">
    <text evidence="3">Lacks conserved residue(s) required for the propagation of feature annotation.</text>
</comment>
<evidence type="ECO:0000313" key="4">
    <source>
        <dbReference type="EMBL" id="QNO56288.1"/>
    </source>
</evidence>
<dbReference type="AlphaFoldDB" id="A0A7G9Z7Q4"/>
<dbReference type="InterPro" id="IPR003773">
    <property type="entry name" value="Menaquinone_biosynth"/>
</dbReference>
<comment type="pathway">
    <text evidence="3">Quinol/quinone metabolism; menaquinone biosynthesis.</text>
</comment>